<dbReference type="CDD" id="cd06223">
    <property type="entry name" value="PRTases_typeI"/>
    <property type="match status" value="1"/>
</dbReference>
<dbReference type="InterPro" id="IPR000836">
    <property type="entry name" value="PRTase_dom"/>
</dbReference>
<accession>A0A7X6MA16</accession>
<comment type="caution">
    <text evidence="3">The sequence shown here is derived from an EMBL/GenBank/DDBJ whole genome shotgun (WGS) entry which is preliminary data.</text>
</comment>
<dbReference type="SUPFAM" id="SSF53271">
    <property type="entry name" value="PRTase-like"/>
    <property type="match status" value="1"/>
</dbReference>
<dbReference type="AlphaFoldDB" id="A0A7X6MA16"/>
<keyword evidence="4" id="KW-1185">Reference proteome</keyword>
<dbReference type="EMBL" id="JAAXPG010000005">
    <property type="protein sequence ID" value="NKY97518.1"/>
    <property type="molecule type" value="Genomic_DNA"/>
</dbReference>
<organism evidence="3 4">
    <name type="scientific">Nocardiopsis alborubida</name>
    <dbReference type="NCBI Taxonomy" id="146802"/>
    <lineage>
        <taxon>Bacteria</taxon>
        <taxon>Bacillati</taxon>
        <taxon>Actinomycetota</taxon>
        <taxon>Actinomycetes</taxon>
        <taxon>Streptosporangiales</taxon>
        <taxon>Nocardiopsidaceae</taxon>
        <taxon>Nocardiopsis</taxon>
    </lineage>
</organism>
<sequence>MDDRTHATGALRWILGALLDLLLPQPCAACAGPSGPLCADCLTALRRRPHRCAPRPGCPPVWAAGPYAGRHRRVLLTYKEGGADALAAPLGGWLTAAYTASGLARPDTLLVPVPGRGPPGDPRAPVTRLARACLAEAGGAGAGRVAPLLRHRSRSRRQAGLGRAERLANRAGTLVADRPLPRAPAAVPGTGAGGVAVVVDDVLTTGATVAEATRALRARGIAVAGAVVLLERLPGVVGGPSSEEEADGARRFYESS</sequence>
<dbReference type="InterPro" id="IPR051910">
    <property type="entry name" value="ComF/GntX_DNA_util-trans"/>
</dbReference>
<feature type="domain" description="Phosphoribosyltransferase" evidence="2">
    <location>
        <begin position="192"/>
        <end position="232"/>
    </location>
</feature>
<comment type="similarity">
    <text evidence="1">Belongs to the ComF/GntX family.</text>
</comment>
<dbReference type="PANTHER" id="PTHR47505">
    <property type="entry name" value="DNA UTILIZATION PROTEIN YHGH"/>
    <property type="match status" value="1"/>
</dbReference>
<evidence type="ECO:0000313" key="3">
    <source>
        <dbReference type="EMBL" id="NKY97518.1"/>
    </source>
</evidence>
<proteinExistence type="inferred from homology"/>
<dbReference type="Pfam" id="PF00156">
    <property type="entry name" value="Pribosyltran"/>
    <property type="match status" value="1"/>
</dbReference>
<dbReference type="Proteomes" id="UP000553209">
    <property type="component" value="Unassembled WGS sequence"/>
</dbReference>
<evidence type="ECO:0000256" key="1">
    <source>
        <dbReference type="ARBA" id="ARBA00008007"/>
    </source>
</evidence>
<evidence type="ECO:0000259" key="2">
    <source>
        <dbReference type="Pfam" id="PF00156"/>
    </source>
</evidence>
<protein>
    <submittedName>
        <fullName evidence="3">ComF family protein</fullName>
    </submittedName>
</protein>
<reference evidence="3 4" key="1">
    <citation type="submission" date="2020-04" db="EMBL/GenBank/DDBJ databases">
        <title>MicrobeNet Type strains.</title>
        <authorList>
            <person name="Nicholson A.C."/>
        </authorList>
    </citation>
    <scope>NUCLEOTIDE SEQUENCE [LARGE SCALE GENOMIC DNA]</scope>
    <source>
        <strain evidence="3 4">ATCC 23612</strain>
    </source>
</reference>
<name>A0A7X6MA16_9ACTN</name>
<dbReference type="PANTHER" id="PTHR47505:SF1">
    <property type="entry name" value="DNA UTILIZATION PROTEIN YHGH"/>
    <property type="match status" value="1"/>
</dbReference>
<dbReference type="RefSeq" id="WP_061080389.1">
    <property type="nucleotide sequence ID" value="NZ_JAAXPG010000005.1"/>
</dbReference>
<dbReference type="InterPro" id="IPR029057">
    <property type="entry name" value="PRTase-like"/>
</dbReference>
<gene>
    <name evidence="3" type="ORF">HGB44_07505</name>
</gene>
<evidence type="ECO:0000313" key="4">
    <source>
        <dbReference type="Proteomes" id="UP000553209"/>
    </source>
</evidence>
<dbReference type="Gene3D" id="3.40.50.2020">
    <property type="match status" value="1"/>
</dbReference>